<evidence type="ECO:0000313" key="2">
    <source>
        <dbReference type="EMBL" id="GCB82506.1"/>
    </source>
</evidence>
<accession>A0A401QAX9</accession>
<dbReference type="AlphaFoldDB" id="A0A401QAX9"/>
<dbReference type="Proteomes" id="UP000288216">
    <property type="component" value="Unassembled WGS sequence"/>
</dbReference>
<name>A0A401QAX9_SCYTO</name>
<reference evidence="2 3" key="1">
    <citation type="journal article" date="2018" name="Nat. Ecol. Evol.">
        <title>Shark genomes provide insights into elasmobranch evolution and the origin of vertebrates.</title>
        <authorList>
            <person name="Hara Y"/>
            <person name="Yamaguchi K"/>
            <person name="Onimaru K"/>
            <person name="Kadota M"/>
            <person name="Koyanagi M"/>
            <person name="Keeley SD"/>
            <person name="Tatsumi K"/>
            <person name="Tanaka K"/>
            <person name="Motone F"/>
            <person name="Kageyama Y"/>
            <person name="Nozu R"/>
            <person name="Adachi N"/>
            <person name="Nishimura O"/>
            <person name="Nakagawa R"/>
            <person name="Tanegashima C"/>
            <person name="Kiyatake I"/>
            <person name="Matsumoto R"/>
            <person name="Murakumo K"/>
            <person name="Nishida K"/>
            <person name="Terakita A"/>
            <person name="Kuratani S"/>
            <person name="Sato K"/>
            <person name="Hyodo S Kuraku.S."/>
        </authorList>
    </citation>
    <scope>NUCLEOTIDE SEQUENCE [LARGE SCALE GENOMIC DNA]</scope>
</reference>
<proteinExistence type="predicted"/>
<sequence length="60" mass="6925">KTERKSRDGSFHSSSEKEKVPLQTYQDLPDYEDPHEALFNFTNEIKSSHIVMENVIGEGQ</sequence>
<evidence type="ECO:0000256" key="1">
    <source>
        <dbReference type="SAM" id="MobiDB-lite"/>
    </source>
</evidence>
<organism evidence="2 3">
    <name type="scientific">Scyliorhinus torazame</name>
    <name type="common">Cloudy catshark</name>
    <name type="synonym">Catulus torazame</name>
    <dbReference type="NCBI Taxonomy" id="75743"/>
    <lineage>
        <taxon>Eukaryota</taxon>
        <taxon>Metazoa</taxon>
        <taxon>Chordata</taxon>
        <taxon>Craniata</taxon>
        <taxon>Vertebrata</taxon>
        <taxon>Chondrichthyes</taxon>
        <taxon>Elasmobranchii</taxon>
        <taxon>Galeomorphii</taxon>
        <taxon>Galeoidea</taxon>
        <taxon>Carcharhiniformes</taxon>
        <taxon>Scyliorhinidae</taxon>
        <taxon>Scyliorhinus</taxon>
    </lineage>
</organism>
<dbReference type="EMBL" id="BFAA01022174">
    <property type="protein sequence ID" value="GCB82506.1"/>
    <property type="molecule type" value="Genomic_DNA"/>
</dbReference>
<keyword evidence="3" id="KW-1185">Reference proteome</keyword>
<feature type="non-terminal residue" evidence="2">
    <location>
        <position position="1"/>
    </location>
</feature>
<evidence type="ECO:0000313" key="3">
    <source>
        <dbReference type="Proteomes" id="UP000288216"/>
    </source>
</evidence>
<comment type="caution">
    <text evidence="2">The sequence shown here is derived from an EMBL/GenBank/DDBJ whole genome shotgun (WGS) entry which is preliminary data.</text>
</comment>
<gene>
    <name evidence="2" type="ORF">scyTo_0022342</name>
</gene>
<feature type="region of interest" description="Disordered" evidence="1">
    <location>
        <begin position="1"/>
        <end position="24"/>
    </location>
</feature>
<protein>
    <submittedName>
        <fullName evidence="2">Uncharacterized protein</fullName>
    </submittedName>
</protein>
<dbReference type="OrthoDB" id="4062651at2759"/>
<feature type="compositionally biased region" description="Basic and acidic residues" evidence="1">
    <location>
        <begin position="1"/>
        <end position="20"/>
    </location>
</feature>